<evidence type="ECO:0000313" key="3">
    <source>
        <dbReference type="Proteomes" id="UP000282613"/>
    </source>
</evidence>
<dbReference type="EMBL" id="UYRS01018914">
    <property type="protein sequence ID" value="VDK41179.1"/>
    <property type="molecule type" value="Genomic_DNA"/>
</dbReference>
<evidence type="ECO:0000256" key="1">
    <source>
        <dbReference type="SAM" id="MobiDB-lite"/>
    </source>
</evidence>
<gene>
    <name evidence="2" type="ORF">TASK_LOCUS8866</name>
</gene>
<feature type="region of interest" description="Disordered" evidence="1">
    <location>
        <begin position="91"/>
        <end position="123"/>
    </location>
</feature>
<feature type="region of interest" description="Disordered" evidence="1">
    <location>
        <begin position="28"/>
        <end position="57"/>
    </location>
</feature>
<reference evidence="4" key="1">
    <citation type="submission" date="2017-02" db="UniProtKB">
        <authorList>
            <consortium name="WormBaseParasite"/>
        </authorList>
    </citation>
    <scope>IDENTIFICATION</scope>
</reference>
<protein>
    <submittedName>
        <fullName evidence="4">Protein NIM1-like</fullName>
    </submittedName>
</protein>
<dbReference type="AlphaFoldDB" id="A0A0R3WDL5"/>
<evidence type="ECO:0000313" key="4">
    <source>
        <dbReference type="WBParaSite" id="TASK_0000886501-mRNA-1"/>
    </source>
</evidence>
<name>A0A0R3WDL5_TAEAS</name>
<dbReference type="Proteomes" id="UP000282613">
    <property type="component" value="Unassembled WGS sequence"/>
</dbReference>
<feature type="compositionally biased region" description="Acidic residues" evidence="1">
    <location>
        <begin position="28"/>
        <end position="51"/>
    </location>
</feature>
<sequence length="187" mass="20936">MGYVPDCQNRSSPPAVCCHNKAIRTDDHVEEEEVVVEEKEEEEEEEGEEENSTGACDTKFTRFQQILDFVALLRRDSGTAATSYGITELPDDYEWEAGGGSSVGGAKDISAEKRRRRRANGCSKKELGRKQVKENGRMAKEAKNEKAHRVISGAYHHLEGHPKKTRAGCSRLFTTTTGRLVCHRPQR</sequence>
<accession>A0A0R3WDL5</accession>
<organism evidence="4">
    <name type="scientific">Taenia asiatica</name>
    <name type="common">Asian tapeworm</name>
    <dbReference type="NCBI Taxonomy" id="60517"/>
    <lineage>
        <taxon>Eukaryota</taxon>
        <taxon>Metazoa</taxon>
        <taxon>Spiralia</taxon>
        <taxon>Lophotrochozoa</taxon>
        <taxon>Platyhelminthes</taxon>
        <taxon>Cestoda</taxon>
        <taxon>Eucestoda</taxon>
        <taxon>Cyclophyllidea</taxon>
        <taxon>Taeniidae</taxon>
        <taxon>Taenia</taxon>
    </lineage>
</organism>
<reference evidence="2 3" key="2">
    <citation type="submission" date="2018-11" db="EMBL/GenBank/DDBJ databases">
        <authorList>
            <consortium name="Pathogen Informatics"/>
        </authorList>
    </citation>
    <scope>NUCLEOTIDE SEQUENCE [LARGE SCALE GENOMIC DNA]</scope>
</reference>
<proteinExistence type="predicted"/>
<keyword evidence="3" id="KW-1185">Reference proteome</keyword>
<dbReference type="WBParaSite" id="TASK_0000886501-mRNA-1">
    <property type="protein sequence ID" value="TASK_0000886501-mRNA-1"/>
    <property type="gene ID" value="TASK_0000886501"/>
</dbReference>
<evidence type="ECO:0000313" key="2">
    <source>
        <dbReference type="EMBL" id="VDK41179.1"/>
    </source>
</evidence>